<protein>
    <submittedName>
        <fullName evidence="1">Uncharacterized protein</fullName>
    </submittedName>
</protein>
<evidence type="ECO:0000313" key="2">
    <source>
        <dbReference type="Proteomes" id="UP001148838"/>
    </source>
</evidence>
<accession>A0ABQ8T9A9</accession>
<evidence type="ECO:0000313" key="1">
    <source>
        <dbReference type="EMBL" id="KAJ4443114.1"/>
    </source>
</evidence>
<gene>
    <name evidence="1" type="ORF">ANN_04764</name>
</gene>
<keyword evidence="2" id="KW-1185">Reference proteome</keyword>
<sequence length="96" mass="10289">MAGLCEGGNEPMDSLKAPDLCEAGLAPRKSHASVQKTKALETDSVQRADIVCNVKEFRKAGTGSQTPNFRVKTANRAVSLYQKLALMAVLTRKLGV</sequence>
<dbReference type="Proteomes" id="UP001148838">
    <property type="component" value="Unassembled WGS sequence"/>
</dbReference>
<organism evidence="1 2">
    <name type="scientific">Periplaneta americana</name>
    <name type="common">American cockroach</name>
    <name type="synonym">Blatta americana</name>
    <dbReference type="NCBI Taxonomy" id="6978"/>
    <lineage>
        <taxon>Eukaryota</taxon>
        <taxon>Metazoa</taxon>
        <taxon>Ecdysozoa</taxon>
        <taxon>Arthropoda</taxon>
        <taxon>Hexapoda</taxon>
        <taxon>Insecta</taxon>
        <taxon>Pterygota</taxon>
        <taxon>Neoptera</taxon>
        <taxon>Polyneoptera</taxon>
        <taxon>Dictyoptera</taxon>
        <taxon>Blattodea</taxon>
        <taxon>Blattoidea</taxon>
        <taxon>Blattidae</taxon>
        <taxon>Blattinae</taxon>
        <taxon>Periplaneta</taxon>
    </lineage>
</organism>
<dbReference type="EMBL" id="JAJSOF020000013">
    <property type="protein sequence ID" value="KAJ4443114.1"/>
    <property type="molecule type" value="Genomic_DNA"/>
</dbReference>
<reference evidence="1 2" key="1">
    <citation type="journal article" date="2022" name="Allergy">
        <title>Genome assembly and annotation of Periplaneta americana reveal a comprehensive cockroach allergen profile.</title>
        <authorList>
            <person name="Wang L."/>
            <person name="Xiong Q."/>
            <person name="Saelim N."/>
            <person name="Wang L."/>
            <person name="Nong W."/>
            <person name="Wan A.T."/>
            <person name="Shi M."/>
            <person name="Liu X."/>
            <person name="Cao Q."/>
            <person name="Hui J.H.L."/>
            <person name="Sookrung N."/>
            <person name="Leung T.F."/>
            <person name="Tungtrongchitr A."/>
            <person name="Tsui S.K.W."/>
        </authorList>
    </citation>
    <scope>NUCLEOTIDE SEQUENCE [LARGE SCALE GENOMIC DNA]</scope>
    <source>
        <strain evidence="1">PWHHKU_190912</strain>
    </source>
</reference>
<name>A0ABQ8T9A9_PERAM</name>
<proteinExistence type="predicted"/>
<comment type="caution">
    <text evidence="1">The sequence shown here is derived from an EMBL/GenBank/DDBJ whole genome shotgun (WGS) entry which is preliminary data.</text>
</comment>